<feature type="binding site" evidence="6">
    <location>
        <position position="81"/>
    </location>
    <ligand>
        <name>(6S)-5-formyl-5,6,7,8-tetrahydrofolate</name>
        <dbReference type="ChEBI" id="CHEBI:57457"/>
    </ligand>
</feature>
<feature type="binding site" evidence="6">
    <location>
        <position position="254"/>
    </location>
    <ligand>
        <name>K(+)</name>
        <dbReference type="ChEBI" id="CHEBI:29103"/>
    </ligand>
</feature>
<keyword evidence="6" id="KW-0378">Hydrolase</keyword>
<dbReference type="GO" id="GO:0005829">
    <property type="term" value="C:cytosol"/>
    <property type="evidence" value="ECO:0007669"/>
    <property type="project" value="TreeGrafter"/>
</dbReference>
<feature type="binding site" evidence="6">
    <location>
        <position position="249"/>
    </location>
    <ligand>
        <name>K(+)</name>
        <dbReference type="ChEBI" id="CHEBI:29103"/>
    </ligand>
</feature>
<feature type="domain" description="TrmE-type G" evidence="8">
    <location>
        <begin position="220"/>
        <end position="378"/>
    </location>
</feature>
<evidence type="ECO:0000313" key="10">
    <source>
        <dbReference type="Proteomes" id="UP000192708"/>
    </source>
</evidence>
<organism evidence="9 10">
    <name type="scientific">Polynucleobacter kasalickyi</name>
    <dbReference type="NCBI Taxonomy" id="1938817"/>
    <lineage>
        <taxon>Bacteria</taxon>
        <taxon>Pseudomonadati</taxon>
        <taxon>Pseudomonadota</taxon>
        <taxon>Betaproteobacteria</taxon>
        <taxon>Burkholderiales</taxon>
        <taxon>Burkholderiaceae</taxon>
        <taxon>Polynucleobacter</taxon>
    </lineage>
</organism>
<keyword evidence="4 6" id="KW-0630">Potassium</keyword>
<dbReference type="EMBL" id="FWXJ01000015">
    <property type="protein sequence ID" value="SMC75580.1"/>
    <property type="molecule type" value="Genomic_DNA"/>
</dbReference>
<evidence type="ECO:0000256" key="3">
    <source>
        <dbReference type="ARBA" id="ARBA00022741"/>
    </source>
</evidence>
<dbReference type="InterPro" id="IPR027266">
    <property type="entry name" value="TrmE/GcvT-like"/>
</dbReference>
<feature type="binding site" evidence="6">
    <location>
        <position position="456"/>
    </location>
    <ligand>
        <name>(6S)-5-formyl-5,6,7,8-tetrahydrofolate</name>
        <dbReference type="ChEBI" id="CHEBI:57457"/>
    </ligand>
</feature>
<keyword evidence="2 6" id="KW-0819">tRNA processing</keyword>
<dbReference type="CDD" id="cd04164">
    <property type="entry name" value="trmE"/>
    <property type="match status" value="1"/>
</dbReference>
<dbReference type="Gene3D" id="3.30.1360.120">
    <property type="entry name" value="Probable tRNA modification gtpase trme, domain 1"/>
    <property type="match status" value="1"/>
</dbReference>
<comment type="subcellular location">
    <subcellularLocation>
        <location evidence="6">Cytoplasm</location>
    </subcellularLocation>
</comment>
<keyword evidence="10" id="KW-1185">Reference proteome</keyword>
<feature type="binding site" evidence="6">
    <location>
        <position position="24"/>
    </location>
    <ligand>
        <name>(6S)-5-formyl-5,6,7,8-tetrahydrofolate</name>
        <dbReference type="ChEBI" id="CHEBI:57457"/>
    </ligand>
</feature>
<feature type="binding site" evidence="6">
    <location>
        <position position="124"/>
    </location>
    <ligand>
        <name>(6S)-5-formyl-5,6,7,8-tetrahydrofolate</name>
        <dbReference type="ChEBI" id="CHEBI:57457"/>
    </ligand>
</feature>
<dbReference type="CDD" id="cd14858">
    <property type="entry name" value="TrmE_N"/>
    <property type="match status" value="1"/>
</dbReference>
<dbReference type="InterPro" id="IPR027417">
    <property type="entry name" value="P-loop_NTPase"/>
</dbReference>
<evidence type="ECO:0000256" key="7">
    <source>
        <dbReference type="RuleBase" id="RU003313"/>
    </source>
</evidence>
<dbReference type="PANTHER" id="PTHR42714:SF2">
    <property type="entry name" value="TRNA MODIFICATION GTPASE GTPBP3, MITOCHONDRIAL"/>
    <property type="match status" value="1"/>
</dbReference>
<dbReference type="PRINTS" id="PR00449">
    <property type="entry name" value="RASTRNSFRMNG"/>
</dbReference>
<keyword evidence="3 6" id="KW-0547">Nucleotide-binding</keyword>
<dbReference type="NCBIfam" id="NF003661">
    <property type="entry name" value="PRK05291.1-3"/>
    <property type="match status" value="1"/>
</dbReference>
<evidence type="ECO:0000256" key="1">
    <source>
        <dbReference type="ARBA" id="ARBA00011043"/>
    </source>
</evidence>
<dbReference type="GO" id="GO:0046872">
    <property type="term" value="F:metal ion binding"/>
    <property type="evidence" value="ECO:0007669"/>
    <property type="project" value="UniProtKB-KW"/>
</dbReference>
<feature type="binding site" evidence="6">
    <location>
        <position position="251"/>
    </location>
    <ligand>
        <name>K(+)</name>
        <dbReference type="ChEBI" id="CHEBI:29103"/>
    </ligand>
</feature>
<comment type="cofactor">
    <cofactor evidence="6">
        <name>K(+)</name>
        <dbReference type="ChEBI" id="CHEBI:29103"/>
    </cofactor>
    <text evidence="6">Binds 1 potassium ion per subunit.</text>
</comment>
<dbReference type="Gene3D" id="1.20.120.430">
    <property type="entry name" value="tRNA modification GTPase MnmE domain 2"/>
    <property type="match status" value="1"/>
</dbReference>
<evidence type="ECO:0000259" key="8">
    <source>
        <dbReference type="PROSITE" id="PS51709"/>
    </source>
</evidence>
<evidence type="ECO:0000256" key="4">
    <source>
        <dbReference type="ARBA" id="ARBA00022958"/>
    </source>
</evidence>
<dbReference type="AlphaFoldDB" id="A0A1W2BRH6"/>
<dbReference type="InterPro" id="IPR004520">
    <property type="entry name" value="GTPase_MnmE"/>
</dbReference>
<dbReference type="OrthoDB" id="9805918at2"/>
<evidence type="ECO:0000256" key="5">
    <source>
        <dbReference type="ARBA" id="ARBA00023134"/>
    </source>
</evidence>
<dbReference type="RefSeq" id="WP_084285319.1">
    <property type="nucleotide sequence ID" value="NZ_FWXJ01000015.1"/>
</dbReference>
<dbReference type="GO" id="GO:0002098">
    <property type="term" value="P:tRNA wobble uridine modification"/>
    <property type="evidence" value="ECO:0007669"/>
    <property type="project" value="TreeGrafter"/>
</dbReference>
<keyword evidence="6" id="KW-0479">Metal-binding</keyword>
<dbReference type="InterPro" id="IPR031168">
    <property type="entry name" value="G_TrmE"/>
</dbReference>
<comment type="caution">
    <text evidence="6">Lacks conserved residue(s) required for the propagation of feature annotation.</text>
</comment>
<dbReference type="EC" id="3.6.-.-" evidence="6"/>
<dbReference type="STRING" id="1938817.SAMN06296008_11522"/>
<feature type="binding site" evidence="6">
    <location>
        <position position="234"/>
    </location>
    <ligand>
        <name>Mg(2+)</name>
        <dbReference type="ChEBI" id="CHEBI:18420"/>
    </ligand>
</feature>
<dbReference type="InterPro" id="IPR025867">
    <property type="entry name" value="MnmE_helical"/>
</dbReference>
<feature type="binding site" evidence="6">
    <location>
        <position position="255"/>
    </location>
    <ligand>
        <name>Mg(2+)</name>
        <dbReference type="ChEBI" id="CHEBI:18420"/>
    </ligand>
</feature>
<dbReference type="PANTHER" id="PTHR42714">
    <property type="entry name" value="TRNA MODIFICATION GTPASE GTPBP3"/>
    <property type="match status" value="1"/>
</dbReference>
<dbReference type="InterPro" id="IPR027368">
    <property type="entry name" value="MnmE_dom2"/>
</dbReference>
<dbReference type="GO" id="GO:0005525">
    <property type="term" value="F:GTP binding"/>
    <property type="evidence" value="ECO:0007669"/>
    <property type="project" value="UniProtKB-UniRule"/>
</dbReference>
<protein>
    <recommendedName>
        <fullName evidence="6">tRNA modification GTPase MnmE</fullName>
        <ecNumber evidence="6">3.6.-.-</ecNumber>
    </recommendedName>
</protein>
<dbReference type="HAMAP" id="MF_00379">
    <property type="entry name" value="GTPase_MnmE"/>
    <property type="match status" value="1"/>
</dbReference>
<feature type="binding site" evidence="6">
    <location>
        <begin position="230"/>
        <end position="235"/>
    </location>
    <ligand>
        <name>GTP</name>
        <dbReference type="ChEBI" id="CHEBI:37565"/>
    </ligand>
</feature>
<evidence type="ECO:0000313" key="9">
    <source>
        <dbReference type="EMBL" id="SMC75580.1"/>
    </source>
</evidence>
<dbReference type="Pfam" id="PF12631">
    <property type="entry name" value="MnmE_helical"/>
    <property type="match status" value="1"/>
</dbReference>
<feature type="binding site" evidence="6">
    <location>
        <position position="230"/>
    </location>
    <ligand>
        <name>K(+)</name>
        <dbReference type="ChEBI" id="CHEBI:29103"/>
    </ligand>
</feature>
<keyword evidence="6" id="KW-0963">Cytoplasm</keyword>
<dbReference type="Gene3D" id="3.40.50.300">
    <property type="entry name" value="P-loop containing nucleotide triphosphate hydrolases"/>
    <property type="match status" value="1"/>
</dbReference>
<dbReference type="InterPro" id="IPR006073">
    <property type="entry name" value="GTP-bd"/>
</dbReference>
<keyword evidence="5 6" id="KW-0342">GTP-binding</keyword>
<dbReference type="GO" id="GO:0003924">
    <property type="term" value="F:GTPase activity"/>
    <property type="evidence" value="ECO:0007669"/>
    <property type="project" value="UniProtKB-UniRule"/>
</dbReference>
<comment type="subunit">
    <text evidence="6">Homodimer. Heterotetramer of two MnmE and two MnmG subunits.</text>
</comment>
<dbReference type="NCBIfam" id="TIGR00450">
    <property type="entry name" value="mnmE_trmE_thdF"/>
    <property type="match status" value="1"/>
</dbReference>
<comment type="function">
    <text evidence="6">Exhibits a very high intrinsic GTPase hydrolysis rate. Involved in the addition of a carboxymethylaminomethyl (cmnm) group at the wobble position (U34) of certain tRNAs, forming tRNA-cmnm(5)s(2)U34.</text>
</comment>
<dbReference type="NCBIfam" id="TIGR00231">
    <property type="entry name" value="small_GTP"/>
    <property type="match status" value="1"/>
</dbReference>
<sequence length="456" mass="49771">MNTSLDPIVAIATATGLGGIGIVRVSGKELSQLSLVLFRKKLAPRKAELVTIVDNQKNTIDSGIALFFPGPNSFTGEDVLEFQGHGGTVVLNLVLERILEVGQSIQMRVARPGEFSERAFLNNKIDLAQAEAIADLIEASTAVAVKSANRTLSGEFSSAINEVVQKVTHLRILVEATLDFPEEEIDFLESAKAKEQWLEINKAVEKLLQKTKQGSILRNGALVVLAGEPNVGKSSLINQLSGTEVAIVTPIAGTTRDRIKETIQIQGVPIQIIDTAGLRETIDTVEKIGVERSWDAIKDADLIIHVKDATQQNFETSQDLQLQIEAKLLEVQKSIPIIEVWNKIDLCEESSDLTGIKISAKLGSGVDELKVSILNHLGWEDQVENIYIARTRHLDAIKKAKIHLIEAGKYLSQGNSALELFAEELRLSQDYLGEITGKLLADDLLGKIFSSFCIGK</sequence>
<accession>A0A1W2BRH6</accession>
<dbReference type="InterPro" id="IPR018948">
    <property type="entry name" value="GTP-bd_TrmE_N"/>
</dbReference>
<feature type="binding site" evidence="6">
    <location>
        <begin position="249"/>
        <end position="255"/>
    </location>
    <ligand>
        <name>GTP</name>
        <dbReference type="ChEBI" id="CHEBI:37565"/>
    </ligand>
</feature>
<dbReference type="InterPro" id="IPR005225">
    <property type="entry name" value="Small_GTP-bd"/>
</dbReference>
<dbReference type="SUPFAM" id="SSF52540">
    <property type="entry name" value="P-loop containing nucleoside triphosphate hydrolases"/>
    <property type="match status" value="1"/>
</dbReference>
<dbReference type="Pfam" id="PF01926">
    <property type="entry name" value="MMR_HSR1"/>
    <property type="match status" value="1"/>
</dbReference>
<comment type="similarity">
    <text evidence="1 6 7">Belongs to the TRAFAC class TrmE-Era-EngA-EngB-Septin-like GTPase superfamily. TrmE GTPase family.</text>
</comment>
<dbReference type="GO" id="GO:0030488">
    <property type="term" value="P:tRNA methylation"/>
    <property type="evidence" value="ECO:0007669"/>
    <property type="project" value="TreeGrafter"/>
</dbReference>
<dbReference type="PROSITE" id="PS51709">
    <property type="entry name" value="G_TRME"/>
    <property type="match status" value="1"/>
</dbReference>
<evidence type="ECO:0000256" key="2">
    <source>
        <dbReference type="ARBA" id="ARBA00022694"/>
    </source>
</evidence>
<proteinExistence type="inferred from homology"/>
<gene>
    <name evidence="6" type="primary">mnmE</name>
    <name evidence="6" type="synonym">trmE</name>
    <name evidence="9" type="ORF">SAMN06296008_11522</name>
</gene>
<name>A0A1W2BRH6_9BURK</name>
<reference evidence="9 10" key="1">
    <citation type="submission" date="2017-04" db="EMBL/GenBank/DDBJ databases">
        <authorList>
            <person name="Afonso C.L."/>
            <person name="Miller P.J."/>
            <person name="Scott M.A."/>
            <person name="Spackman E."/>
            <person name="Goraichik I."/>
            <person name="Dimitrov K.M."/>
            <person name="Suarez D.L."/>
            <person name="Swayne D.E."/>
        </authorList>
    </citation>
    <scope>NUCLEOTIDE SEQUENCE [LARGE SCALE GENOMIC DNA]</scope>
    <source>
        <strain evidence="9 10">VK13</strain>
    </source>
</reference>
<evidence type="ECO:0000256" key="6">
    <source>
        <dbReference type="HAMAP-Rule" id="MF_00379"/>
    </source>
</evidence>
<feature type="binding site" evidence="6">
    <location>
        <begin position="274"/>
        <end position="277"/>
    </location>
    <ligand>
        <name>GTP</name>
        <dbReference type="ChEBI" id="CHEBI:37565"/>
    </ligand>
</feature>
<keyword evidence="6" id="KW-0460">Magnesium</keyword>
<dbReference type="Proteomes" id="UP000192708">
    <property type="component" value="Unassembled WGS sequence"/>
</dbReference>
<dbReference type="Pfam" id="PF10396">
    <property type="entry name" value="TrmE_N"/>
    <property type="match status" value="1"/>
</dbReference>